<organism evidence="1 2">
    <name type="scientific">Rotaria magnacalcarata</name>
    <dbReference type="NCBI Taxonomy" id="392030"/>
    <lineage>
        <taxon>Eukaryota</taxon>
        <taxon>Metazoa</taxon>
        <taxon>Spiralia</taxon>
        <taxon>Gnathifera</taxon>
        <taxon>Rotifera</taxon>
        <taxon>Eurotatoria</taxon>
        <taxon>Bdelloidea</taxon>
        <taxon>Philodinida</taxon>
        <taxon>Philodinidae</taxon>
        <taxon>Rotaria</taxon>
    </lineage>
</organism>
<dbReference type="Proteomes" id="UP000681720">
    <property type="component" value="Unassembled WGS sequence"/>
</dbReference>
<evidence type="ECO:0000313" key="2">
    <source>
        <dbReference type="Proteomes" id="UP000681720"/>
    </source>
</evidence>
<dbReference type="EMBL" id="CAJOBJ010372064">
    <property type="protein sequence ID" value="CAF5223887.1"/>
    <property type="molecule type" value="Genomic_DNA"/>
</dbReference>
<feature type="non-terminal residue" evidence="1">
    <location>
        <position position="1"/>
    </location>
</feature>
<protein>
    <submittedName>
        <fullName evidence="1">Uncharacterized protein</fullName>
    </submittedName>
</protein>
<proteinExistence type="predicted"/>
<comment type="caution">
    <text evidence="1">The sequence shown here is derived from an EMBL/GenBank/DDBJ whole genome shotgun (WGS) entry which is preliminary data.</text>
</comment>
<accession>A0A8S3JVJ8</accession>
<sequence>YNQLPMNVQQIPNCIEHREDFIKFTRNFEPIRIAQNQTSIAIIERNSQRAQLFDKRTKKKIDEVENLLRSKGIFRLWNVLLVGKKEDALQDVFETPTQSIKSHMFYCASVIADTIEILCSQAYNQCHEHNHRV</sequence>
<dbReference type="AlphaFoldDB" id="A0A8S3JVJ8"/>
<reference evidence="1" key="1">
    <citation type="submission" date="2021-02" db="EMBL/GenBank/DDBJ databases">
        <authorList>
            <person name="Nowell W R."/>
        </authorList>
    </citation>
    <scope>NUCLEOTIDE SEQUENCE</scope>
</reference>
<gene>
    <name evidence="1" type="ORF">GIL414_LOCUS85819</name>
</gene>
<evidence type="ECO:0000313" key="1">
    <source>
        <dbReference type="EMBL" id="CAF5223887.1"/>
    </source>
</evidence>
<name>A0A8S3JVJ8_9BILA</name>